<reference evidence="2" key="2">
    <citation type="submission" date="2019-06" db="EMBL/GenBank/DDBJ databases">
        <authorList>
            <person name="Hu M."/>
        </authorList>
    </citation>
    <scope>NUCLEOTIDE SEQUENCE</scope>
    <source>
        <strain evidence="2">08RB2639</strain>
    </source>
</reference>
<dbReference type="Proteomes" id="UP000553980">
    <property type="component" value="Unassembled WGS sequence"/>
</dbReference>
<evidence type="ECO:0000313" key="4">
    <source>
        <dbReference type="Proteomes" id="UP000553980"/>
    </source>
</evidence>
<evidence type="ECO:0000313" key="1">
    <source>
        <dbReference type="EMBL" id="MBB4092397.1"/>
    </source>
</evidence>
<reference evidence="2 3" key="1">
    <citation type="journal article" date="2011" name="Int. J. Syst. Evol. Microbiol.">
        <title>Ochrobactrum pecoris sp. nov., isolated from farm animals.</title>
        <authorList>
            <person name="Kampfer P."/>
            <person name="Huber B."/>
            <person name="Busse H.J."/>
            <person name="Scholz H.C."/>
            <person name="Tomaso H."/>
            <person name="Hotzel H."/>
            <person name="Melzer F."/>
        </authorList>
    </citation>
    <scope>NUCLEOTIDE SEQUENCE [LARGE SCALE GENOMIC DNA]</scope>
    <source>
        <strain evidence="2 3">08RB2639</strain>
    </source>
</reference>
<dbReference type="RefSeq" id="WP_140018826.1">
    <property type="nucleotide sequence ID" value="NZ_JACIEX010000001.1"/>
</dbReference>
<dbReference type="Proteomes" id="UP000313390">
    <property type="component" value="Unassembled WGS sequence"/>
</dbReference>
<keyword evidence="4" id="KW-1185">Reference proteome</keyword>
<name>A0A5C5CWS8_9HYPH</name>
<accession>A0A5C5CWS8</accession>
<sequence>MAPVTQIDHYRQVLSMALEDRSQGYQDLVSNSNAFFAVLKRKGLWKPYSGPRIRERLQIDKMDGQWYNGFDILANKPIELFNDAYFTPKMAAVPITLSSEEILNNEGENQLLDTMESYLEVAEGSMTDMMDAALHGDGSANGGKAVTGLNAAIPILPDQGTYGGINRAEVAKWRTSAFDAQTAFTDIGTQVDKDTIRPFLNRIMTQRSRGKRHADLLLMSPEHYEAYDAATTAIQRIAKEGGLAKLGFSSLEYIGGGKRAEIVLDGGIGSNMPANTTYGLDTDSMRFRYNPNRNFDKLFPGDGLMPINQDAIAQFIGFMGELTNNNPLFSWRLFDSNPAN</sequence>
<gene>
    <name evidence="2" type="ORF">FIB18_00010</name>
    <name evidence="1" type="ORF">GGQ79_000870</name>
</gene>
<dbReference type="OrthoDB" id="7220886at2"/>
<reference evidence="1 4" key="3">
    <citation type="submission" date="2020-08" db="EMBL/GenBank/DDBJ databases">
        <title>Genomic Encyclopedia of Type Strains, Phase IV (KMG-IV): sequencing the most valuable type-strain genomes for metagenomic binning, comparative biology and taxonomic classification.</title>
        <authorList>
            <person name="Goeker M."/>
        </authorList>
    </citation>
    <scope>NUCLEOTIDE SEQUENCE [LARGE SCALE GENOMIC DNA]</scope>
    <source>
        <strain evidence="1 4">DSM 23868</strain>
    </source>
</reference>
<evidence type="ECO:0000313" key="3">
    <source>
        <dbReference type="Proteomes" id="UP000313390"/>
    </source>
</evidence>
<organism evidence="2 3">
    <name type="scientific">Brucella pecoris</name>
    <dbReference type="NCBI Taxonomy" id="867683"/>
    <lineage>
        <taxon>Bacteria</taxon>
        <taxon>Pseudomonadati</taxon>
        <taxon>Pseudomonadota</taxon>
        <taxon>Alphaproteobacteria</taxon>
        <taxon>Hyphomicrobiales</taxon>
        <taxon>Brucellaceae</taxon>
        <taxon>Brucella/Ochrobactrum group</taxon>
        <taxon>Brucella</taxon>
    </lineage>
</organism>
<dbReference type="InterPro" id="IPR049718">
    <property type="entry name" value="AKO59007-like"/>
</dbReference>
<protein>
    <submittedName>
        <fullName evidence="2">Phage major capsid protein</fullName>
    </submittedName>
</protein>
<dbReference type="NCBIfam" id="NF033394">
    <property type="entry name" value="capsid_maj_Podo"/>
    <property type="match status" value="1"/>
</dbReference>
<dbReference type="AlphaFoldDB" id="A0A5C5CWS8"/>
<evidence type="ECO:0000313" key="2">
    <source>
        <dbReference type="EMBL" id="TNV15186.1"/>
    </source>
</evidence>
<proteinExistence type="predicted"/>
<dbReference type="EMBL" id="VEWK01000001">
    <property type="protein sequence ID" value="TNV15186.1"/>
    <property type="molecule type" value="Genomic_DNA"/>
</dbReference>
<comment type="caution">
    <text evidence="2">The sequence shown here is derived from an EMBL/GenBank/DDBJ whole genome shotgun (WGS) entry which is preliminary data.</text>
</comment>
<dbReference type="EMBL" id="JACIEX010000001">
    <property type="protein sequence ID" value="MBB4092397.1"/>
    <property type="molecule type" value="Genomic_DNA"/>
</dbReference>